<dbReference type="PROSITE" id="PS51257">
    <property type="entry name" value="PROKAR_LIPOPROTEIN"/>
    <property type="match status" value="1"/>
</dbReference>
<organism evidence="3 4">
    <name type="scientific">Neogemmobacter tilapiae</name>
    <dbReference type="NCBI Taxonomy" id="875041"/>
    <lineage>
        <taxon>Bacteria</taxon>
        <taxon>Pseudomonadati</taxon>
        <taxon>Pseudomonadota</taxon>
        <taxon>Alphaproteobacteria</taxon>
        <taxon>Rhodobacterales</taxon>
        <taxon>Paracoccaceae</taxon>
        <taxon>Neogemmobacter</taxon>
    </lineage>
</organism>
<feature type="chain" id="PRO_5037771812" description="SCP domain-containing protein" evidence="1">
    <location>
        <begin position="28"/>
        <end position="194"/>
    </location>
</feature>
<evidence type="ECO:0000313" key="4">
    <source>
        <dbReference type="Proteomes" id="UP000638981"/>
    </source>
</evidence>
<dbReference type="PANTHER" id="PTHR31157:SF1">
    <property type="entry name" value="SCP DOMAIN-CONTAINING PROTEIN"/>
    <property type="match status" value="1"/>
</dbReference>
<reference evidence="3" key="1">
    <citation type="journal article" date="2014" name="Int. J. Syst. Evol. Microbiol.">
        <title>Complete genome sequence of Corynebacterium casei LMG S-19264T (=DSM 44701T), isolated from a smear-ripened cheese.</title>
        <authorList>
            <consortium name="US DOE Joint Genome Institute (JGI-PGF)"/>
            <person name="Walter F."/>
            <person name="Albersmeier A."/>
            <person name="Kalinowski J."/>
            <person name="Ruckert C."/>
        </authorList>
    </citation>
    <scope>NUCLEOTIDE SEQUENCE</scope>
    <source>
        <strain evidence="3">KCTC 23310</strain>
    </source>
</reference>
<accession>A0A918WIG2</accession>
<dbReference type="SUPFAM" id="SSF55797">
    <property type="entry name" value="PR-1-like"/>
    <property type="match status" value="1"/>
</dbReference>
<proteinExistence type="predicted"/>
<dbReference type="PANTHER" id="PTHR31157">
    <property type="entry name" value="SCP DOMAIN-CONTAINING PROTEIN"/>
    <property type="match status" value="1"/>
</dbReference>
<sequence length="194" mass="21042">MDRRSVLAVSGLALVAACTSSAPQLGADGLPLPQVYTITQDMTNDIYFRLLDSVNSLRSARNLSQLQFNAELNAAASAHARDMSVQNRPWHFGSDGSSPLSRVQRIGYKGRLGGELLSETYETEVQTLSAWMAQADTRAIILDPSVNELGFSWWQEPNGKIWWVMLTGTAGATAYQSITPMGTSVVPQSSAFAN</sequence>
<dbReference type="InterPro" id="IPR014044">
    <property type="entry name" value="CAP_dom"/>
</dbReference>
<gene>
    <name evidence="3" type="ORF">GCM10007315_11030</name>
</gene>
<comment type="caution">
    <text evidence="3">The sequence shown here is derived from an EMBL/GenBank/DDBJ whole genome shotgun (WGS) entry which is preliminary data.</text>
</comment>
<dbReference type="Pfam" id="PF00188">
    <property type="entry name" value="CAP"/>
    <property type="match status" value="1"/>
</dbReference>
<dbReference type="Gene3D" id="3.40.33.10">
    <property type="entry name" value="CAP"/>
    <property type="match status" value="1"/>
</dbReference>
<feature type="domain" description="SCP" evidence="2">
    <location>
        <begin position="51"/>
        <end position="165"/>
    </location>
</feature>
<evidence type="ECO:0000256" key="1">
    <source>
        <dbReference type="SAM" id="SignalP"/>
    </source>
</evidence>
<dbReference type="EMBL" id="BMYJ01000003">
    <property type="protein sequence ID" value="GHC50502.1"/>
    <property type="molecule type" value="Genomic_DNA"/>
</dbReference>
<dbReference type="InterPro" id="IPR035940">
    <property type="entry name" value="CAP_sf"/>
</dbReference>
<name>A0A918WIG2_9RHOB</name>
<keyword evidence="4" id="KW-1185">Reference proteome</keyword>
<evidence type="ECO:0000259" key="2">
    <source>
        <dbReference type="Pfam" id="PF00188"/>
    </source>
</evidence>
<protein>
    <recommendedName>
        <fullName evidence="2">SCP domain-containing protein</fullName>
    </recommendedName>
</protein>
<dbReference type="CDD" id="cd05379">
    <property type="entry name" value="CAP_bacterial"/>
    <property type="match status" value="1"/>
</dbReference>
<reference evidence="3" key="2">
    <citation type="submission" date="2020-09" db="EMBL/GenBank/DDBJ databases">
        <authorList>
            <person name="Sun Q."/>
            <person name="Kim S."/>
        </authorList>
    </citation>
    <scope>NUCLEOTIDE SEQUENCE</scope>
    <source>
        <strain evidence="3">KCTC 23310</strain>
    </source>
</reference>
<keyword evidence="1" id="KW-0732">Signal</keyword>
<dbReference type="RefSeq" id="WP_189410630.1">
    <property type="nucleotide sequence ID" value="NZ_BMYJ01000003.1"/>
</dbReference>
<evidence type="ECO:0000313" key="3">
    <source>
        <dbReference type="EMBL" id="GHC50502.1"/>
    </source>
</evidence>
<feature type="signal peptide" evidence="1">
    <location>
        <begin position="1"/>
        <end position="27"/>
    </location>
</feature>
<dbReference type="AlphaFoldDB" id="A0A918WIG2"/>
<dbReference type="Proteomes" id="UP000638981">
    <property type="component" value="Unassembled WGS sequence"/>
</dbReference>